<dbReference type="PRINTS" id="PR00081">
    <property type="entry name" value="GDHRDH"/>
</dbReference>
<organism evidence="1 2">
    <name type="scientific">Enterovibrio norvegicus FF-454</name>
    <dbReference type="NCBI Taxonomy" id="1185651"/>
    <lineage>
        <taxon>Bacteria</taxon>
        <taxon>Pseudomonadati</taxon>
        <taxon>Pseudomonadota</taxon>
        <taxon>Gammaproteobacteria</taxon>
        <taxon>Vibrionales</taxon>
        <taxon>Vibrionaceae</taxon>
        <taxon>Enterovibrio</taxon>
    </lineage>
</organism>
<dbReference type="AlphaFoldDB" id="A0A1E5CBP6"/>
<dbReference type="PANTHER" id="PTHR43544">
    <property type="entry name" value="SHORT-CHAIN DEHYDROGENASE/REDUCTASE"/>
    <property type="match status" value="1"/>
</dbReference>
<name>A0A1E5CBP6_9GAMM</name>
<dbReference type="SUPFAM" id="SSF51735">
    <property type="entry name" value="NAD(P)-binding Rossmann-fold domains"/>
    <property type="match status" value="1"/>
</dbReference>
<protein>
    <submittedName>
        <fullName evidence="1">Cell-cell signaling protein CsgA</fullName>
    </submittedName>
</protein>
<dbReference type="GO" id="GO:0016491">
    <property type="term" value="F:oxidoreductase activity"/>
    <property type="evidence" value="ECO:0007669"/>
    <property type="project" value="TreeGrafter"/>
</dbReference>
<proteinExistence type="predicted"/>
<dbReference type="Gene3D" id="3.40.50.720">
    <property type="entry name" value="NAD(P)-binding Rossmann-like Domain"/>
    <property type="match status" value="1"/>
</dbReference>
<evidence type="ECO:0000313" key="1">
    <source>
        <dbReference type="EMBL" id="OEE62944.1"/>
    </source>
</evidence>
<keyword evidence="2" id="KW-1185">Reference proteome</keyword>
<dbReference type="PANTHER" id="PTHR43544:SF12">
    <property type="entry name" value="NAD(P)-BINDING ROSSMANN-FOLD SUPERFAMILY PROTEIN"/>
    <property type="match status" value="1"/>
</dbReference>
<accession>A0A1E5CBP6</accession>
<sequence>MKKTVLVAGSHGSIGLALTKRLLQNDYRVITASRSDLPSDDRVSAHLCVDMTQSDNVQKIRDWLSPYSSDLKGIIQCAGILHDDNHSPEKHLGQVSAEWLEKSMSVNVLPHLYLSQAVSPLINSHSELTWVSLSAKVASIEDNQLGGWYSYRMSKAALNMFIKTLSIEWGRRSKRCTVIAMHPGTTPSALSEPFTKNWPQDKLYSPSMTASRILAQFEHVNAEDSGRLYHHDGTVIPW</sequence>
<reference evidence="1 2" key="1">
    <citation type="journal article" date="2012" name="Science">
        <title>Ecological populations of bacteria act as socially cohesive units of antibiotic production and resistance.</title>
        <authorList>
            <person name="Cordero O.X."/>
            <person name="Wildschutte H."/>
            <person name="Kirkup B."/>
            <person name="Proehl S."/>
            <person name="Ngo L."/>
            <person name="Hussain F."/>
            <person name="Le Roux F."/>
            <person name="Mincer T."/>
            <person name="Polz M.F."/>
        </authorList>
    </citation>
    <scope>NUCLEOTIDE SEQUENCE [LARGE SCALE GENOMIC DNA]</scope>
    <source>
        <strain evidence="1 2">FF-454</strain>
    </source>
</reference>
<comment type="caution">
    <text evidence="1">The sequence shown here is derived from an EMBL/GenBank/DDBJ whole genome shotgun (WGS) entry which is preliminary data.</text>
</comment>
<evidence type="ECO:0000313" key="2">
    <source>
        <dbReference type="Proteomes" id="UP000095039"/>
    </source>
</evidence>
<dbReference type="InterPro" id="IPR036291">
    <property type="entry name" value="NAD(P)-bd_dom_sf"/>
</dbReference>
<dbReference type="InterPro" id="IPR002347">
    <property type="entry name" value="SDR_fam"/>
</dbReference>
<dbReference type="RefSeq" id="WP_016958646.1">
    <property type="nucleotide sequence ID" value="NZ_AJWN02000032.1"/>
</dbReference>
<dbReference type="InterPro" id="IPR051468">
    <property type="entry name" value="Fungal_SecMetab_SDRs"/>
</dbReference>
<gene>
    <name evidence="1" type="ORF">A1OK_20395</name>
</gene>
<dbReference type="Pfam" id="PF00106">
    <property type="entry name" value="adh_short"/>
    <property type="match status" value="1"/>
</dbReference>
<dbReference type="Proteomes" id="UP000095039">
    <property type="component" value="Unassembled WGS sequence"/>
</dbReference>
<dbReference type="GO" id="GO:0005737">
    <property type="term" value="C:cytoplasm"/>
    <property type="evidence" value="ECO:0007669"/>
    <property type="project" value="TreeGrafter"/>
</dbReference>
<dbReference type="EMBL" id="AJWN02000032">
    <property type="protein sequence ID" value="OEE62944.1"/>
    <property type="molecule type" value="Genomic_DNA"/>
</dbReference>